<dbReference type="EMBL" id="PGTK01000002">
    <property type="protein sequence ID" value="PJF31902.1"/>
    <property type="molecule type" value="Genomic_DNA"/>
</dbReference>
<evidence type="ECO:0000313" key="4">
    <source>
        <dbReference type="EMBL" id="PJF31902.1"/>
    </source>
</evidence>
<feature type="binding site" evidence="1">
    <location>
        <position position="335"/>
    </location>
    <ligand>
        <name>Zn(2+)</name>
        <dbReference type="ChEBI" id="CHEBI:29105"/>
        <note>catalytic</note>
    </ligand>
</feature>
<dbReference type="Gene3D" id="1.10.390.10">
    <property type="entry name" value="Neutral Protease Domain 2"/>
    <property type="match status" value="1"/>
</dbReference>
<dbReference type="PANTHER" id="PTHR45726">
    <property type="entry name" value="LEUKOTRIENE A-4 HYDROLASE"/>
    <property type="match status" value="1"/>
</dbReference>
<dbReference type="GO" id="GO:0008270">
    <property type="term" value="F:zinc ion binding"/>
    <property type="evidence" value="ECO:0007669"/>
    <property type="project" value="InterPro"/>
</dbReference>
<comment type="cofactor">
    <cofactor evidence="1">
        <name>Zn(2+)</name>
        <dbReference type="ChEBI" id="CHEBI:29105"/>
    </cofactor>
    <text evidence="1">Binds 1 zinc ion per subunit.</text>
</comment>
<comment type="caution">
    <text evidence="4">The sequence shown here is derived from an EMBL/GenBank/DDBJ whole genome shotgun (WGS) entry which is preliminary data.</text>
</comment>
<evidence type="ECO:0000259" key="3">
    <source>
        <dbReference type="Pfam" id="PF01433"/>
    </source>
</evidence>
<reference evidence="4 5" key="1">
    <citation type="submission" date="2017-11" db="EMBL/GenBank/DDBJ databases">
        <title>Evolution of Phototrophy in the Chloroflexi Phylum Driven by Horizontal Gene Transfer.</title>
        <authorList>
            <person name="Ward L.M."/>
            <person name="Hemp J."/>
            <person name="Shih P.M."/>
            <person name="Mcglynn S.E."/>
            <person name="Fischer W."/>
        </authorList>
    </citation>
    <scope>NUCLEOTIDE SEQUENCE [LARGE SCALE GENOMIC DNA]</scope>
    <source>
        <strain evidence="4">CP2_2F</strain>
    </source>
</reference>
<evidence type="ECO:0000256" key="2">
    <source>
        <dbReference type="SAM" id="SignalP"/>
    </source>
</evidence>
<dbReference type="InterPro" id="IPR027268">
    <property type="entry name" value="Peptidase_M4/M1_CTD_sf"/>
</dbReference>
<dbReference type="Proteomes" id="UP000228921">
    <property type="component" value="Unassembled WGS sequence"/>
</dbReference>
<keyword evidence="1" id="KW-0862">Zinc</keyword>
<feature type="binding site" evidence="1">
    <location>
        <position position="354"/>
    </location>
    <ligand>
        <name>Zn(2+)</name>
        <dbReference type="ChEBI" id="CHEBI:29105"/>
        <note>catalytic</note>
    </ligand>
</feature>
<keyword evidence="2" id="KW-0732">Signal</keyword>
<organism evidence="4 5">
    <name type="scientific">Candidatus Thermofonsia Clade 1 bacterium</name>
    <dbReference type="NCBI Taxonomy" id="2364210"/>
    <lineage>
        <taxon>Bacteria</taxon>
        <taxon>Bacillati</taxon>
        <taxon>Chloroflexota</taxon>
        <taxon>Candidatus Thermofontia</taxon>
        <taxon>Candidatus Thermofonsia Clade 1</taxon>
    </lineage>
</organism>
<sequence length="478" mass="52748">MKRLACALSALIVLLAVFPVPSYASGVPSLPDESLLTDPIWARQGFEGLATLFLNRTRYLLAFEVDHRRGILTGKARVLYVNNSGAPHSEVIFRLYPNHPVHQGRRMRVNAVSVNGAPTSGQIRDANGTVLAVPLSAPIPPNGTAIFDFDYTITVPAGSNFFYVSEPLPMVAVYDQTGWRQDVATKGLDYAYTESALYAVRIRAPSDYGTWFVGTLKSTEHHGDGTATYTVVTGPVRNFVLVQVRGWRVISAQGAGVPINVLYNGDSVGAQEIAEISVASFNYFDRVISPYPYAELSVIAMRFPSGGEEYPTLIFVNNDRTNVYRRFITAHEVAHQWFYGIAGNDTLRNAWLDESLAQIAGYLFYKYTGYGGVNAAEEYWSHILTWYNRITTVRPINTALDDFRDFSDYMSTVYGGGAVFMRQLGEQIGDGALIAGLSAYVRTVNLGIGTPVQFFNAIQAQTSQNLRPIFCLRVGIMC</sequence>
<feature type="domain" description="Peptidase M1 membrane alanine aminopeptidase" evidence="3">
    <location>
        <begin position="287"/>
        <end position="469"/>
    </location>
</feature>
<accession>A0A2M8P2Y0</accession>
<evidence type="ECO:0000313" key="5">
    <source>
        <dbReference type="Proteomes" id="UP000228921"/>
    </source>
</evidence>
<feature type="signal peptide" evidence="2">
    <location>
        <begin position="1"/>
        <end position="24"/>
    </location>
</feature>
<name>A0A2M8P2Y0_9CHLR</name>
<dbReference type="InterPro" id="IPR014782">
    <property type="entry name" value="Peptidase_M1_dom"/>
</dbReference>
<dbReference type="PANTHER" id="PTHR45726:SF3">
    <property type="entry name" value="LEUKOTRIENE A-4 HYDROLASE"/>
    <property type="match status" value="1"/>
</dbReference>
<evidence type="ECO:0000256" key="1">
    <source>
        <dbReference type="PIRSR" id="PIRSR634015-3"/>
    </source>
</evidence>
<dbReference type="InterPro" id="IPR034015">
    <property type="entry name" value="M1_LTA4H"/>
</dbReference>
<feature type="chain" id="PRO_5014941786" description="Peptidase M1 membrane alanine aminopeptidase domain-containing protein" evidence="2">
    <location>
        <begin position="25"/>
        <end position="478"/>
    </location>
</feature>
<dbReference type="AlphaFoldDB" id="A0A2M8P2Y0"/>
<gene>
    <name evidence="4" type="ORF">CUN51_02875</name>
</gene>
<dbReference type="CDD" id="cd09604">
    <property type="entry name" value="M1_APN_like"/>
    <property type="match status" value="1"/>
</dbReference>
<dbReference type="GO" id="GO:0008237">
    <property type="term" value="F:metallopeptidase activity"/>
    <property type="evidence" value="ECO:0007669"/>
    <property type="project" value="InterPro"/>
</dbReference>
<dbReference type="Pfam" id="PF01433">
    <property type="entry name" value="Peptidase_M1"/>
    <property type="match status" value="1"/>
</dbReference>
<protein>
    <recommendedName>
        <fullName evidence="3">Peptidase M1 membrane alanine aminopeptidase domain-containing protein</fullName>
    </recommendedName>
</protein>
<feature type="binding site" evidence="1">
    <location>
        <position position="331"/>
    </location>
    <ligand>
        <name>Zn(2+)</name>
        <dbReference type="ChEBI" id="CHEBI:29105"/>
        <note>catalytic</note>
    </ligand>
</feature>
<dbReference type="SUPFAM" id="SSF55486">
    <property type="entry name" value="Metalloproteases ('zincins'), catalytic domain"/>
    <property type="match status" value="1"/>
</dbReference>
<keyword evidence="1" id="KW-0479">Metal-binding</keyword>
<proteinExistence type="predicted"/>